<dbReference type="GO" id="GO:0005730">
    <property type="term" value="C:nucleolus"/>
    <property type="evidence" value="ECO:0007669"/>
    <property type="project" value="TreeGrafter"/>
</dbReference>
<dbReference type="SMART" id="SM00443">
    <property type="entry name" value="G_patch"/>
    <property type="match status" value="1"/>
</dbReference>
<dbReference type="OrthoDB" id="29523at2759"/>
<dbReference type="GO" id="GO:0003676">
    <property type="term" value="F:nucleic acid binding"/>
    <property type="evidence" value="ECO:0007669"/>
    <property type="project" value="InterPro"/>
</dbReference>
<evidence type="ECO:0000313" key="3">
    <source>
        <dbReference type="EMBL" id="GFU22348.1"/>
    </source>
</evidence>
<dbReference type="Proteomes" id="UP000887013">
    <property type="component" value="Unassembled WGS sequence"/>
</dbReference>
<dbReference type="Pfam" id="PF01585">
    <property type="entry name" value="G-patch"/>
    <property type="match status" value="1"/>
</dbReference>
<accession>A0A8X6QEJ3</accession>
<evidence type="ECO:0000313" key="4">
    <source>
        <dbReference type="Proteomes" id="UP000887013"/>
    </source>
</evidence>
<dbReference type="PANTHER" id="PTHR23149">
    <property type="entry name" value="G PATCH DOMAIN CONTAINING PROTEIN"/>
    <property type="match status" value="1"/>
</dbReference>
<dbReference type="EMBL" id="BMAW01081005">
    <property type="protein sequence ID" value="GFU22348.1"/>
    <property type="molecule type" value="Genomic_DNA"/>
</dbReference>
<reference evidence="3" key="1">
    <citation type="submission" date="2020-08" db="EMBL/GenBank/DDBJ databases">
        <title>Multicomponent nature underlies the extraordinary mechanical properties of spider dragline silk.</title>
        <authorList>
            <person name="Kono N."/>
            <person name="Nakamura H."/>
            <person name="Mori M."/>
            <person name="Yoshida Y."/>
            <person name="Ohtoshi R."/>
            <person name="Malay A.D."/>
            <person name="Moran D.A.P."/>
            <person name="Tomita M."/>
            <person name="Numata K."/>
            <person name="Arakawa K."/>
        </authorList>
    </citation>
    <scope>NUCLEOTIDE SEQUENCE</scope>
</reference>
<evidence type="ECO:0000259" key="2">
    <source>
        <dbReference type="PROSITE" id="PS50174"/>
    </source>
</evidence>
<feature type="region of interest" description="Disordered" evidence="1">
    <location>
        <begin position="240"/>
        <end position="263"/>
    </location>
</feature>
<dbReference type="InterPro" id="IPR050656">
    <property type="entry name" value="PINX1"/>
</dbReference>
<protein>
    <recommendedName>
        <fullName evidence="2">G-patch domain-containing protein</fullName>
    </recommendedName>
</protein>
<evidence type="ECO:0000256" key="1">
    <source>
        <dbReference type="SAM" id="MobiDB-lite"/>
    </source>
</evidence>
<keyword evidence="4" id="KW-1185">Reference proteome</keyword>
<sequence>MVHPVSGTGLNISQPKMTSVKIGRDRKFDLNPRGNLWMEDQNKYGHKLLLKMGWSQGKGLGKKENGITENIKVKTRTRNTGLGWTKKLPVAIAIPEYEAVLENLNKKFQNSSGNVVKTDDLKSIEERSYQFKNRLHYQKFIKVKDVSRYSDKDMNGIFISKAMKSEPESVPVETTVTNVVINSADVGVNGFKHIFKSELSTADYFTQKLKNKFGESSKTNINSKEEPQCVEKLSLTESQVNSKKRKKELSSKKSKKYRLSEPEIIDHVEENSSNQKVHNDDMDEEHSSEIFSNKIFKEAKLSRKESKKHKKDKVHVLKSCMKKCLKNSTKFWFDKTSKEVSFSDNVSCKIIEDDCDELDEETLQNEATETVVEFLNFNSNDDESSETTENKETSEINNSNIVNANSTSKEFVKDELFDCTSQLKKSVPDDVKRSKGKHECLDLPKCSSSNYNCWLESQRIALKMKIYTDMCEAIETHSVLCKTNLLQLKGYGNWGF</sequence>
<comment type="caution">
    <text evidence="3">The sequence shown here is derived from an EMBL/GenBank/DDBJ whole genome shotgun (WGS) entry which is preliminary data.</text>
</comment>
<dbReference type="PROSITE" id="PS50174">
    <property type="entry name" value="G_PATCH"/>
    <property type="match status" value="1"/>
</dbReference>
<gene>
    <name evidence="3" type="primary">Pinx1</name>
    <name evidence="3" type="ORF">NPIL_664881</name>
</gene>
<dbReference type="AlphaFoldDB" id="A0A8X6QEJ3"/>
<proteinExistence type="predicted"/>
<dbReference type="GO" id="GO:0010521">
    <property type="term" value="F:telomerase inhibitor activity"/>
    <property type="evidence" value="ECO:0007669"/>
    <property type="project" value="TreeGrafter"/>
</dbReference>
<feature type="domain" description="G-patch" evidence="2">
    <location>
        <begin position="41"/>
        <end position="87"/>
    </location>
</feature>
<dbReference type="InterPro" id="IPR000467">
    <property type="entry name" value="G_patch_dom"/>
</dbReference>
<name>A0A8X6QEJ3_NEPPI</name>
<feature type="compositionally biased region" description="Basic residues" evidence="1">
    <location>
        <begin position="242"/>
        <end position="257"/>
    </location>
</feature>
<organism evidence="3 4">
    <name type="scientific">Nephila pilipes</name>
    <name type="common">Giant wood spider</name>
    <name type="synonym">Nephila maculata</name>
    <dbReference type="NCBI Taxonomy" id="299642"/>
    <lineage>
        <taxon>Eukaryota</taxon>
        <taxon>Metazoa</taxon>
        <taxon>Ecdysozoa</taxon>
        <taxon>Arthropoda</taxon>
        <taxon>Chelicerata</taxon>
        <taxon>Arachnida</taxon>
        <taxon>Araneae</taxon>
        <taxon>Araneomorphae</taxon>
        <taxon>Entelegynae</taxon>
        <taxon>Araneoidea</taxon>
        <taxon>Nephilidae</taxon>
        <taxon>Nephila</taxon>
    </lineage>
</organism>
<dbReference type="PANTHER" id="PTHR23149:SF27">
    <property type="entry name" value="PIN2_TERF1-INTERACTING TELOMERASE INHIBITOR 1"/>
    <property type="match status" value="1"/>
</dbReference>